<dbReference type="PANTHER" id="PTHR43876">
    <property type="entry name" value="UBIQUINONE BIOSYNTHESIS MONOOXYGENASE COQ6, MITOCHONDRIAL"/>
    <property type="match status" value="1"/>
</dbReference>
<dbReference type="eggNOG" id="COG0654">
    <property type="taxonomic scope" value="Bacteria"/>
</dbReference>
<gene>
    <name evidence="1" type="ordered locus">RIEPE_0118</name>
</gene>
<sequence length="395" mass="46237">MKIVIVGGGLSGISLTLFLNKFCKERLEISLVEMNYIEKYFSNQDRTIFLNHDTIQKFKKAKLFSSFQENIYPIRKIHISKKGCRNPLEFSAKDHFSSSIFGCTISLSNIRRNLFQKIQLNLNESIKLYCPDKVDSIEFYKNYVEVQLKSGKVLYSELLIVSCRININEDKRFMVKWSKIFEQYVVLSKFTVEKPFCGLSIERFTENGSLAILPIGKKLGSLIWCYDKRIKKDMENLDKIDFVKRVEEEIPLFNKLLGKIKDLDDRKIFPIYFSVPNKIESHRLVLIGSASQSLHPVAGQGFNLIVRDIYEFSKIIYKSIKKGEDIGSYKNLKRYQEKRELDRSNLIYITEFLSKVHNFSCRSFLFDSLLKAFSIAPNFLKKRLVQILCKEFRMI</sequence>
<reference evidence="1" key="1">
    <citation type="submission" date="2008-05" db="EMBL/GenBank/DDBJ databases">
        <title>Genome sequence of Riesia pediculicola USDA.</title>
        <authorList>
            <person name="Kirkness E.F."/>
        </authorList>
    </citation>
    <scope>NUCLEOTIDE SEQUENCE [LARGE SCALE GENOMIC DNA]</scope>
    <source>
        <strain evidence="1">USDA</strain>
    </source>
</reference>
<dbReference type="AlphaFoldDB" id="D4G7S9"/>
<dbReference type="GO" id="GO:0008681">
    <property type="term" value="F:2-octaprenyl-6-methoxyphenol hydroxylase activity"/>
    <property type="evidence" value="ECO:0007669"/>
    <property type="project" value="TreeGrafter"/>
</dbReference>
<evidence type="ECO:0000313" key="2">
    <source>
        <dbReference type="Proteomes" id="UP000001700"/>
    </source>
</evidence>
<evidence type="ECO:0000313" key="1">
    <source>
        <dbReference type="EMBL" id="ADD79810.1"/>
    </source>
</evidence>
<dbReference type="PANTHER" id="PTHR43876:SF8">
    <property type="entry name" value="2-OCTAPRENYL-6-METHOXYPHENOL HYDROXYLASE"/>
    <property type="match status" value="1"/>
</dbReference>
<dbReference type="SUPFAM" id="SSF51905">
    <property type="entry name" value="FAD/NAD(P)-binding domain"/>
    <property type="match status" value="1"/>
</dbReference>
<dbReference type="OrthoDB" id="9769565at2"/>
<keyword evidence="2" id="KW-1185">Reference proteome</keyword>
<dbReference type="InterPro" id="IPR051205">
    <property type="entry name" value="UbiH/COQ6_monooxygenase"/>
</dbReference>
<protein>
    <submittedName>
        <fullName evidence="1">2-octaprenyl-6-methoxyphenyl hydroxylase, putative</fullName>
    </submittedName>
</protein>
<dbReference type="STRING" id="515618.RIEPE_0118"/>
<name>D4G7S9_RIEPU</name>
<organism evidence="1 2">
    <name type="scientific">Riesia pediculicola (strain USDA)</name>
    <dbReference type="NCBI Taxonomy" id="515618"/>
    <lineage>
        <taxon>Bacteria</taxon>
        <taxon>Pseudomonadati</taxon>
        <taxon>Pseudomonadota</taxon>
        <taxon>Gammaproteobacteria</taxon>
        <taxon>Enterobacterales</taxon>
        <taxon>Enterobacteriaceae</taxon>
        <taxon>Candidatus Riesia</taxon>
    </lineage>
</organism>
<dbReference type="Gene3D" id="3.30.9.10">
    <property type="entry name" value="D-Amino Acid Oxidase, subunit A, domain 2"/>
    <property type="match status" value="1"/>
</dbReference>
<proteinExistence type="predicted"/>
<dbReference type="RefSeq" id="WP_013087792.1">
    <property type="nucleotide sequence ID" value="NC_014109.1"/>
</dbReference>
<dbReference type="Proteomes" id="UP000001700">
    <property type="component" value="Chromosome"/>
</dbReference>
<dbReference type="HOGENOM" id="CLU_009665_8_1_6"/>
<dbReference type="Gene3D" id="3.50.50.60">
    <property type="entry name" value="FAD/NAD(P)-binding domain"/>
    <property type="match status" value="2"/>
</dbReference>
<dbReference type="KEGG" id="rip:RIEPE_0118"/>
<dbReference type="EMBL" id="CP001085">
    <property type="protein sequence ID" value="ADD79810.1"/>
    <property type="molecule type" value="Genomic_DNA"/>
</dbReference>
<dbReference type="PRINTS" id="PR00420">
    <property type="entry name" value="RNGMNOXGNASE"/>
</dbReference>
<dbReference type="InterPro" id="IPR036188">
    <property type="entry name" value="FAD/NAD-bd_sf"/>
</dbReference>
<accession>D4G7S9</accession>